<dbReference type="InterPro" id="IPR000212">
    <property type="entry name" value="DNA_helicase_UvrD/REP"/>
</dbReference>
<dbReference type="PANTHER" id="PTHR11070:SF2">
    <property type="entry name" value="ATP-DEPENDENT DNA HELICASE SRS2"/>
    <property type="match status" value="1"/>
</dbReference>
<comment type="similarity">
    <text evidence="1">Belongs to the helicase family. UvrD subfamily.</text>
</comment>
<dbReference type="GO" id="GO:0003677">
    <property type="term" value="F:DNA binding"/>
    <property type="evidence" value="ECO:0007669"/>
    <property type="project" value="UniProtKB-KW"/>
</dbReference>
<dbReference type="PROSITE" id="PS51198">
    <property type="entry name" value="UVRD_HELICASE_ATP_BIND"/>
    <property type="match status" value="1"/>
</dbReference>
<gene>
    <name evidence="14" type="ORF">H8S62_16095</name>
</gene>
<dbReference type="GO" id="GO:0005829">
    <property type="term" value="C:cytosol"/>
    <property type="evidence" value="ECO:0007669"/>
    <property type="project" value="TreeGrafter"/>
</dbReference>
<dbReference type="Proteomes" id="UP000607645">
    <property type="component" value="Unassembled WGS sequence"/>
</dbReference>
<keyword evidence="3 11" id="KW-0378">Hydrolase</keyword>
<dbReference type="PROSITE" id="PS51217">
    <property type="entry name" value="UVRD_HELICASE_CTER"/>
    <property type="match status" value="1"/>
</dbReference>
<evidence type="ECO:0000256" key="11">
    <source>
        <dbReference type="PROSITE-ProRule" id="PRU00560"/>
    </source>
</evidence>
<evidence type="ECO:0000256" key="9">
    <source>
        <dbReference type="ARBA" id="ARBA00034808"/>
    </source>
</evidence>
<dbReference type="CDD" id="cd17932">
    <property type="entry name" value="DEXQc_UvrD"/>
    <property type="match status" value="1"/>
</dbReference>
<evidence type="ECO:0000256" key="2">
    <source>
        <dbReference type="ARBA" id="ARBA00022741"/>
    </source>
</evidence>
<keyword evidence="15" id="KW-1185">Reference proteome</keyword>
<evidence type="ECO:0000259" key="12">
    <source>
        <dbReference type="PROSITE" id="PS51198"/>
    </source>
</evidence>
<comment type="catalytic activity">
    <reaction evidence="10">
        <text>ATP + H2O = ADP + phosphate + H(+)</text>
        <dbReference type="Rhea" id="RHEA:13065"/>
        <dbReference type="ChEBI" id="CHEBI:15377"/>
        <dbReference type="ChEBI" id="CHEBI:15378"/>
        <dbReference type="ChEBI" id="CHEBI:30616"/>
        <dbReference type="ChEBI" id="CHEBI:43474"/>
        <dbReference type="ChEBI" id="CHEBI:456216"/>
        <dbReference type="EC" id="5.6.2.4"/>
    </reaction>
</comment>
<reference evidence="14" key="1">
    <citation type="submission" date="2020-08" db="EMBL/GenBank/DDBJ databases">
        <title>Genome public.</title>
        <authorList>
            <person name="Liu C."/>
            <person name="Sun Q."/>
        </authorList>
    </citation>
    <scope>NUCLEOTIDE SEQUENCE</scope>
    <source>
        <strain evidence="14">NSJ-52</strain>
    </source>
</reference>
<evidence type="ECO:0000256" key="1">
    <source>
        <dbReference type="ARBA" id="ARBA00009922"/>
    </source>
</evidence>
<dbReference type="GO" id="GO:0005524">
    <property type="term" value="F:ATP binding"/>
    <property type="evidence" value="ECO:0007669"/>
    <property type="project" value="UniProtKB-UniRule"/>
</dbReference>
<dbReference type="SUPFAM" id="SSF52540">
    <property type="entry name" value="P-loop containing nucleoside triphosphate hydrolases"/>
    <property type="match status" value="1"/>
</dbReference>
<dbReference type="GO" id="GO:0016787">
    <property type="term" value="F:hydrolase activity"/>
    <property type="evidence" value="ECO:0007669"/>
    <property type="project" value="UniProtKB-UniRule"/>
</dbReference>
<evidence type="ECO:0000256" key="4">
    <source>
        <dbReference type="ARBA" id="ARBA00022806"/>
    </source>
</evidence>
<dbReference type="InterPro" id="IPR027417">
    <property type="entry name" value="P-loop_NTPase"/>
</dbReference>
<feature type="domain" description="UvrD-like helicase C-terminal" evidence="13">
    <location>
        <begin position="294"/>
        <end position="561"/>
    </location>
</feature>
<dbReference type="InterPro" id="IPR013986">
    <property type="entry name" value="DExx_box_DNA_helicase_dom_sf"/>
</dbReference>
<evidence type="ECO:0000256" key="10">
    <source>
        <dbReference type="ARBA" id="ARBA00048988"/>
    </source>
</evidence>
<keyword evidence="2 11" id="KW-0547">Nucleotide-binding</keyword>
<dbReference type="Pfam" id="PF13361">
    <property type="entry name" value="UvrD_C"/>
    <property type="match status" value="1"/>
</dbReference>
<dbReference type="RefSeq" id="WP_173023901.1">
    <property type="nucleotide sequence ID" value="NZ_JACOPQ010000016.1"/>
</dbReference>
<dbReference type="Gene3D" id="1.10.486.10">
    <property type="entry name" value="PCRA, domain 4"/>
    <property type="match status" value="1"/>
</dbReference>
<keyword evidence="5 11" id="KW-0067">ATP-binding</keyword>
<dbReference type="Gene3D" id="3.40.50.300">
    <property type="entry name" value="P-loop containing nucleotide triphosphate hydrolases"/>
    <property type="match status" value="2"/>
</dbReference>
<evidence type="ECO:0000313" key="15">
    <source>
        <dbReference type="Proteomes" id="UP000607645"/>
    </source>
</evidence>
<organism evidence="14 15">
    <name type="scientific">Lawsonibacter faecis</name>
    <dbReference type="NCBI Taxonomy" id="2763052"/>
    <lineage>
        <taxon>Bacteria</taxon>
        <taxon>Bacillati</taxon>
        <taxon>Bacillota</taxon>
        <taxon>Clostridia</taxon>
        <taxon>Eubacteriales</taxon>
        <taxon>Oscillospiraceae</taxon>
        <taxon>Lawsonibacter</taxon>
    </lineage>
</organism>
<accession>A0A8J6JPI0</accession>
<evidence type="ECO:0000256" key="8">
    <source>
        <dbReference type="ARBA" id="ARBA00034617"/>
    </source>
</evidence>
<evidence type="ECO:0000256" key="6">
    <source>
        <dbReference type="ARBA" id="ARBA00023125"/>
    </source>
</evidence>
<keyword evidence="4 11" id="KW-0347">Helicase</keyword>
<dbReference type="GO" id="GO:0033202">
    <property type="term" value="C:DNA helicase complex"/>
    <property type="evidence" value="ECO:0007669"/>
    <property type="project" value="TreeGrafter"/>
</dbReference>
<dbReference type="InterPro" id="IPR014017">
    <property type="entry name" value="DNA_helicase_UvrD-like_C"/>
</dbReference>
<evidence type="ECO:0000256" key="5">
    <source>
        <dbReference type="ARBA" id="ARBA00022840"/>
    </source>
</evidence>
<dbReference type="GO" id="GO:0000725">
    <property type="term" value="P:recombinational repair"/>
    <property type="evidence" value="ECO:0007669"/>
    <property type="project" value="TreeGrafter"/>
</dbReference>
<dbReference type="EMBL" id="JACOPQ010000016">
    <property type="protein sequence ID" value="MBC5738535.1"/>
    <property type="molecule type" value="Genomic_DNA"/>
</dbReference>
<protein>
    <recommendedName>
        <fullName evidence="9">DNA 3'-5' helicase</fullName>
        <ecNumber evidence="9">5.6.2.4</ecNumber>
    </recommendedName>
</protein>
<keyword evidence="7" id="KW-0413">Isomerase</keyword>
<name>A0A8J6JPI0_9FIRM</name>
<evidence type="ECO:0000256" key="3">
    <source>
        <dbReference type="ARBA" id="ARBA00022801"/>
    </source>
</evidence>
<dbReference type="GO" id="GO:0043138">
    <property type="term" value="F:3'-5' DNA helicase activity"/>
    <property type="evidence" value="ECO:0007669"/>
    <property type="project" value="UniProtKB-EC"/>
</dbReference>
<keyword evidence="6" id="KW-0238">DNA-binding</keyword>
<dbReference type="PANTHER" id="PTHR11070">
    <property type="entry name" value="UVRD / RECB / PCRA DNA HELICASE FAMILY MEMBER"/>
    <property type="match status" value="1"/>
</dbReference>
<dbReference type="Pfam" id="PF00580">
    <property type="entry name" value="UvrD-helicase"/>
    <property type="match status" value="1"/>
</dbReference>
<dbReference type="InterPro" id="IPR014016">
    <property type="entry name" value="UvrD-like_ATP-bd"/>
</dbReference>
<dbReference type="EC" id="5.6.2.4" evidence="9"/>
<feature type="domain" description="UvrD-like helicase ATP-binding" evidence="12">
    <location>
        <begin position="6"/>
        <end position="293"/>
    </location>
</feature>
<dbReference type="Gene3D" id="1.10.10.160">
    <property type="match status" value="1"/>
</dbReference>
<sequence>MEEILLNLNGAQREAVTSTEGFVRVIAGAGSGKTRALSRRFAYLVNELGILPGNILCVTFTNKSANEMRQRIHNLTGDNDTGYINTFHGFCVSILQEDSHAVQYPKSFLVLDNSDVDAMLKIIYEERGLTLRDMTFSKARDMIEIRKTQKNPDYYLDMITMSLDTLRRKYEEADNAGDIIFYGYLYQEKKCFGLDYNDLIKFSLYIFAQNEAIRLKWQKRLEYIMIDEFQDIDALQYRLMEVLCGYHGNLFIVGDPDQTIYTWRGADVRYLLEFERAFPKVKTIMMMENYRSTPQILAAVNSLIGKNKNRIDKDLLPTLPSGAPVVCHHAATSEAEAAWMAGQIQALRAAGAEYRDITVLYRAHYITRAVEEVFLRAEIPYTIYSGVQFFGRMEIKDALSYLRMIAYKDDLSFLRVANVPRRNLGERRMKFLREYAAERRCSLYEALRRSLEDEIFKGTKAAQFAALVESFSADYAQRPISEVLSAVLNESGYEKMLRTEGSQERLDNLAELKQSVYEYETSCGEESTLEHYLAHVALFTNSDAEDARDKVKLMTVHTAKGLEFPYVFLCAMNEGIFPSRKTGTLQAMEEERRLAFVAMTRAEKGLFLSEAEGRNFDGSPRYPSRFLLDIDPGLLAYTEKPRDGLIAEARDYIAMSGRCLGEDAARPLFSPGQRVKHSIFGLGTVVDADRSKGAHIVQFDDMPTPRAISFRARLEEAQGAR</sequence>
<evidence type="ECO:0000256" key="7">
    <source>
        <dbReference type="ARBA" id="ARBA00023235"/>
    </source>
</evidence>
<feature type="binding site" evidence="11">
    <location>
        <begin position="27"/>
        <end position="34"/>
    </location>
    <ligand>
        <name>ATP</name>
        <dbReference type="ChEBI" id="CHEBI:30616"/>
    </ligand>
</feature>
<comment type="catalytic activity">
    <reaction evidence="8">
        <text>Couples ATP hydrolysis with the unwinding of duplex DNA by translocating in the 3'-5' direction.</text>
        <dbReference type="EC" id="5.6.2.4"/>
    </reaction>
</comment>
<dbReference type="CDD" id="cd18807">
    <property type="entry name" value="SF1_C_UvrD"/>
    <property type="match status" value="1"/>
</dbReference>
<proteinExistence type="inferred from homology"/>
<evidence type="ECO:0000259" key="13">
    <source>
        <dbReference type="PROSITE" id="PS51217"/>
    </source>
</evidence>
<comment type="caution">
    <text evidence="14">The sequence shown here is derived from an EMBL/GenBank/DDBJ whole genome shotgun (WGS) entry which is preliminary data.</text>
</comment>
<dbReference type="AlphaFoldDB" id="A0A8J6JPI0"/>
<evidence type="ECO:0000313" key="14">
    <source>
        <dbReference type="EMBL" id="MBC5738535.1"/>
    </source>
</evidence>